<evidence type="ECO:0000313" key="1">
    <source>
        <dbReference type="EMBL" id="KAJ3538939.1"/>
    </source>
</evidence>
<reference evidence="1" key="1">
    <citation type="submission" date="2022-07" db="EMBL/GenBank/DDBJ databases">
        <title>Genome Sequence of Phlebia brevispora.</title>
        <authorList>
            <person name="Buettner E."/>
        </authorList>
    </citation>
    <scope>NUCLEOTIDE SEQUENCE</scope>
    <source>
        <strain evidence="1">MPL23</strain>
    </source>
</reference>
<protein>
    <submittedName>
        <fullName evidence="1">Uncharacterized protein</fullName>
    </submittedName>
</protein>
<sequence>MSLPSSEIAALHDKAAVSYGAVAATTWLVWDTMIHWDIEAECIWRNSGTSWTRFAYIFMRYATILHEGAVLTLDVGNVTFSDSACRGWLAEQGMYMELLAIVVEIVLIMRLYALYHRNRLVLLSIVVLGVAQVAVMSVAVGVTIARAGFNANCQIVMTPGLFTAYWISSLVFETYLFFLTLVVFLRHFKLEYKRGSIMFVFVRDGTWAYAMIFVSLLLNTLLYKLEKNPLAGMGYFWDCSTLSFCGSHILLNIKRLGIPKYDEGVDTTLPTMQFQSGQEPLNTVLTSVIDASSRFESTMATIEESEPTTLVVASPESSNAYSPSPHPRWAWERDLLGAGPSRLSASAST</sequence>
<keyword evidence="2" id="KW-1185">Reference proteome</keyword>
<dbReference type="Proteomes" id="UP001148662">
    <property type="component" value="Unassembled WGS sequence"/>
</dbReference>
<gene>
    <name evidence="1" type="ORF">NM688_g6443</name>
</gene>
<organism evidence="1 2">
    <name type="scientific">Phlebia brevispora</name>
    <dbReference type="NCBI Taxonomy" id="194682"/>
    <lineage>
        <taxon>Eukaryota</taxon>
        <taxon>Fungi</taxon>
        <taxon>Dikarya</taxon>
        <taxon>Basidiomycota</taxon>
        <taxon>Agaricomycotina</taxon>
        <taxon>Agaricomycetes</taxon>
        <taxon>Polyporales</taxon>
        <taxon>Meruliaceae</taxon>
        <taxon>Phlebia</taxon>
    </lineage>
</organism>
<accession>A0ACC1SG48</accession>
<evidence type="ECO:0000313" key="2">
    <source>
        <dbReference type="Proteomes" id="UP001148662"/>
    </source>
</evidence>
<comment type="caution">
    <text evidence="1">The sequence shown here is derived from an EMBL/GenBank/DDBJ whole genome shotgun (WGS) entry which is preliminary data.</text>
</comment>
<dbReference type="EMBL" id="JANHOG010001328">
    <property type="protein sequence ID" value="KAJ3538939.1"/>
    <property type="molecule type" value="Genomic_DNA"/>
</dbReference>
<name>A0ACC1SG48_9APHY</name>
<proteinExistence type="predicted"/>